<dbReference type="InterPro" id="IPR012349">
    <property type="entry name" value="Split_barrel_FMN-bd"/>
</dbReference>
<protein>
    <recommendedName>
        <fullName evidence="3">General stress protein FMN-binding split barrel domain-containing protein</fullName>
    </recommendedName>
</protein>
<dbReference type="PANTHER" id="PTHR34818">
    <property type="entry name" value="PROTEIN BLI-3"/>
    <property type="match status" value="1"/>
</dbReference>
<reference evidence="1 2" key="1">
    <citation type="submission" date="2019-03" db="EMBL/GenBank/DDBJ databases">
        <title>Single cell metagenomics reveals metabolic interactions within the superorganism composed of flagellate Streblomastix strix and complex community of Bacteroidetes bacteria on its surface.</title>
        <authorList>
            <person name="Treitli S.C."/>
            <person name="Kolisko M."/>
            <person name="Husnik F."/>
            <person name="Keeling P."/>
            <person name="Hampl V."/>
        </authorList>
    </citation>
    <scope>NUCLEOTIDE SEQUENCE [LARGE SCALE GENOMIC DNA]</scope>
    <source>
        <strain evidence="1">ST1C</strain>
    </source>
</reference>
<evidence type="ECO:0000313" key="2">
    <source>
        <dbReference type="Proteomes" id="UP000324800"/>
    </source>
</evidence>
<accession>A0A5J4UHV5</accession>
<evidence type="ECO:0008006" key="3">
    <source>
        <dbReference type="Google" id="ProtNLM"/>
    </source>
</evidence>
<sequence length="439" mass="49306">MPNEAEKFLLTLKDHFLWSILTTSDCLRPTPRACGLKYKPEIGFFITTVSISKKVSQIEKNPIGTISIYPDKGQISAVAHCILQLTKEQKVLDAAWSDELLQFGYTGKTDERFRVILITVNSVTFGNDKYAGVPFDYSVYEKIAKEDLPPLPTGPFKTKEVENFVKSTFKPLKNAHMITFDGFVHDSRVMEVHYKDDDVGLYAITGFKSKKAQQIIANPNVSLLVENKETWEQKIFDTAAKICDCPEIKKKKIWDDGFKQYGFTGPEDEKLAVILFSTRRVIHHNLGSHISEVLVAEPVQYDKDLQLLGSLSKLGESINLVTADERGVLHSRIMGGVMYNSVIGFCMGSQSTSAKNKQLEHNNRAILTSYKAESGDSYTIEAQLSIKKEKEIMIPTWIPMMAAVGYKGPEDPARSILLVNVTKADHVNVKQFWASLPQQ</sequence>
<dbReference type="Gene3D" id="2.30.110.10">
    <property type="entry name" value="Electron Transport, Fmn-binding Protein, Chain A"/>
    <property type="match status" value="3"/>
</dbReference>
<proteinExistence type="predicted"/>
<organism evidence="1 2">
    <name type="scientific">Streblomastix strix</name>
    <dbReference type="NCBI Taxonomy" id="222440"/>
    <lineage>
        <taxon>Eukaryota</taxon>
        <taxon>Metamonada</taxon>
        <taxon>Preaxostyla</taxon>
        <taxon>Oxymonadida</taxon>
        <taxon>Streblomastigidae</taxon>
        <taxon>Streblomastix</taxon>
    </lineage>
</organism>
<dbReference type="InterPro" id="IPR052917">
    <property type="entry name" value="Stress-Dev_Protein"/>
</dbReference>
<dbReference type="OrthoDB" id="434253at2759"/>
<dbReference type="PANTHER" id="PTHR34818:SF1">
    <property type="entry name" value="PROTEIN BLI-3"/>
    <property type="match status" value="1"/>
</dbReference>
<dbReference type="Proteomes" id="UP000324800">
    <property type="component" value="Unassembled WGS sequence"/>
</dbReference>
<gene>
    <name evidence="1" type="ORF">EZS28_034185</name>
</gene>
<evidence type="ECO:0000313" key="1">
    <source>
        <dbReference type="EMBL" id="KAA6370288.1"/>
    </source>
</evidence>
<dbReference type="SUPFAM" id="SSF50475">
    <property type="entry name" value="FMN-binding split barrel"/>
    <property type="match status" value="3"/>
</dbReference>
<comment type="caution">
    <text evidence="1">The sequence shown here is derived from an EMBL/GenBank/DDBJ whole genome shotgun (WGS) entry which is preliminary data.</text>
</comment>
<name>A0A5J4UHV5_9EUKA</name>
<dbReference type="AlphaFoldDB" id="A0A5J4UHV5"/>
<dbReference type="EMBL" id="SNRW01015539">
    <property type="protein sequence ID" value="KAA6370288.1"/>
    <property type="molecule type" value="Genomic_DNA"/>
</dbReference>